<keyword evidence="3" id="KW-1185">Reference proteome</keyword>
<evidence type="ECO:0000313" key="3">
    <source>
        <dbReference type="Proteomes" id="UP001058650"/>
    </source>
</evidence>
<name>A0ABY5U568_LACSH</name>
<reference evidence="2" key="1">
    <citation type="submission" date="2022-08" db="EMBL/GenBank/DDBJ databases">
        <title>The complete genome sequence of the thermophilic bacterium Laceyella sacchari FBKL4.010 reveals the basis for tetramethylpyrazine biosynthesis in Moutai-flavor Daqu.</title>
        <authorList>
            <person name="Li D."/>
            <person name="Huang W."/>
            <person name="Wang C."/>
            <person name="Qiu S."/>
        </authorList>
    </citation>
    <scope>NUCLEOTIDE SEQUENCE</scope>
    <source>
        <strain evidence="2">FBKL4.014</strain>
    </source>
</reference>
<keyword evidence="1" id="KW-0812">Transmembrane</keyword>
<evidence type="ECO:0000313" key="2">
    <source>
        <dbReference type="EMBL" id="UWE04294.1"/>
    </source>
</evidence>
<organism evidence="2 3">
    <name type="scientific">Laceyella sacchari</name>
    <name type="common">Thermoactinomyces thalpophilus</name>
    <dbReference type="NCBI Taxonomy" id="37482"/>
    <lineage>
        <taxon>Bacteria</taxon>
        <taxon>Bacillati</taxon>
        <taxon>Bacillota</taxon>
        <taxon>Bacilli</taxon>
        <taxon>Bacillales</taxon>
        <taxon>Thermoactinomycetaceae</taxon>
        <taxon>Laceyella</taxon>
    </lineage>
</organism>
<evidence type="ECO:0000256" key="1">
    <source>
        <dbReference type="SAM" id="Phobius"/>
    </source>
</evidence>
<dbReference type="RefSeq" id="WP_022737200.1">
    <property type="nucleotide sequence ID" value="NZ_CP103866.1"/>
</dbReference>
<dbReference type="Pfam" id="PF18895">
    <property type="entry name" value="T4SS_pilin"/>
    <property type="match status" value="1"/>
</dbReference>
<dbReference type="InterPro" id="IPR043993">
    <property type="entry name" value="T4SS_pilin"/>
</dbReference>
<dbReference type="Proteomes" id="UP001058650">
    <property type="component" value="Chromosome"/>
</dbReference>
<feature type="transmembrane region" description="Helical" evidence="1">
    <location>
        <begin position="61"/>
        <end position="78"/>
    </location>
</feature>
<keyword evidence="1" id="KW-0472">Membrane</keyword>
<gene>
    <name evidence="2" type="ORF">NYR52_03815</name>
</gene>
<keyword evidence="1" id="KW-1133">Transmembrane helix</keyword>
<accession>A0ABY5U568</accession>
<protein>
    <submittedName>
        <fullName evidence="2">Pilin</fullName>
    </submittedName>
</protein>
<dbReference type="EMBL" id="CP103866">
    <property type="protein sequence ID" value="UWE04294.1"/>
    <property type="molecule type" value="Genomic_DNA"/>
</dbReference>
<feature type="transmembrane region" description="Helical" evidence="1">
    <location>
        <begin position="20"/>
        <end position="41"/>
    </location>
</feature>
<sequence>MGGTPQFVNGLQQILQSISSWMLFLVPGVIILTLVIGGLMLAKAEDGSETNAIKERMTRAIIGAALAGSATWLGNWIWKILGGGQ</sequence>
<proteinExistence type="predicted"/>